<keyword evidence="1" id="KW-0472">Membrane</keyword>
<keyword evidence="1" id="KW-0812">Transmembrane</keyword>
<organism evidence="2 3">
    <name type="scientific">Nocardioides aestuarii</name>
    <dbReference type="NCBI Taxonomy" id="252231"/>
    <lineage>
        <taxon>Bacteria</taxon>
        <taxon>Bacillati</taxon>
        <taxon>Actinomycetota</taxon>
        <taxon>Actinomycetes</taxon>
        <taxon>Propionibacteriales</taxon>
        <taxon>Nocardioidaceae</taxon>
        <taxon>Nocardioides</taxon>
    </lineage>
</organism>
<feature type="transmembrane region" description="Helical" evidence="1">
    <location>
        <begin position="12"/>
        <end position="37"/>
    </location>
</feature>
<dbReference type="Proteomes" id="UP001597351">
    <property type="component" value="Unassembled WGS sequence"/>
</dbReference>
<dbReference type="EMBL" id="JBHUGD010000003">
    <property type="protein sequence ID" value="MFD1946146.1"/>
    <property type="molecule type" value="Genomic_DNA"/>
</dbReference>
<keyword evidence="3" id="KW-1185">Reference proteome</keyword>
<evidence type="ECO:0000256" key="1">
    <source>
        <dbReference type="SAM" id="Phobius"/>
    </source>
</evidence>
<name>A0ABW4TJS3_9ACTN</name>
<accession>A0ABW4TJS3</accession>
<protein>
    <submittedName>
        <fullName evidence="2">Uncharacterized protein</fullName>
    </submittedName>
</protein>
<keyword evidence="1" id="KW-1133">Transmembrane helix</keyword>
<sequence>MPMYSQHDWSTLTWALMLTCMVTVVFAAMVVFLVVAGRAKAVPGQRRHRRAG</sequence>
<dbReference type="RefSeq" id="WP_343916055.1">
    <property type="nucleotide sequence ID" value="NZ_BAAAJT010000002.1"/>
</dbReference>
<proteinExistence type="predicted"/>
<gene>
    <name evidence="2" type="ORF">ACFSDE_05040</name>
</gene>
<comment type="caution">
    <text evidence="2">The sequence shown here is derived from an EMBL/GenBank/DDBJ whole genome shotgun (WGS) entry which is preliminary data.</text>
</comment>
<reference evidence="3" key="1">
    <citation type="journal article" date="2019" name="Int. J. Syst. Evol. Microbiol.">
        <title>The Global Catalogue of Microorganisms (GCM) 10K type strain sequencing project: providing services to taxonomists for standard genome sequencing and annotation.</title>
        <authorList>
            <consortium name="The Broad Institute Genomics Platform"/>
            <consortium name="The Broad Institute Genome Sequencing Center for Infectious Disease"/>
            <person name="Wu L."/>
            <person name="Ma J."/>
        </authorList>
    </citation>
    <scope>NUCLEOTIDE SEQUENCE [LARGE SCALE GENOMIC DNA]</scope>
    <source>
        <strain evidence="3">CGMCC 1.12477</strain>
    </source>
</reference>
<evidence type="ECO:0000313" key="2">
    <source>
        <dbReference type="EMBL" id="MFD1946146.1"/>
    </source>
</evidence>
<evidence type="ECO:0000313" key="3">
    <source>
        <dbReference type="Proteomes" id="UP001597351"/>
    </source>
</evidence>